<dbReference type="EMBL" id="JH921430">
    <property type="protein sequence ID" value="EKD20177.1"/>
    <property type="molecule type" value="Genomic_DNA"/>
</dbReference>
<reference evidence="1 2" key="1">
    <citation type="journal article" date="2012" name="BMC Genomics">
        <title>Sequencing the genome of Marssonina brunnea reveals fungus-poplar co-evolution.</title>
        <authorList>
            <person name="Zhu S."/>
            <person name="Cao Y.-Z."/>
            <person name="Jiang C."/>
            <person name="Tan B.-Y."/>
            <person name="Wang Z."/>
            <person name="Feng S."/>
            <person name="Zhang L."/>
            <person name="Su X.-H."/>
            <person name="Brejova B."/>
            <person name="Vinar T."/>
            <person name="Xu M."/>
            <person name="Wang M.-X."/>
            <person name="Zhang S.-G."/>
            <person name="Huang M.-R."/>
            <person name="Wu R."/>
            <person name="Zhou Y."/>
        </authorList>
    </citation>
    <scope>NUCLEOTIDE SEQUENCE [LARGE SCALE GENOMIC DNA]</scope>
    <source>
        <strain evidence="1 2">MB_m1</strain>
    </source>
</reference>
<accession>K1X538</accession>
<sequence>MTDEEGTKEISKEIEATGIKEDLGFGNELFKDLKKGRTTGNYIGNPLPIRLLAKQSTLAYGTLSAFNNNDDDFLKLRAADLYLRAKDECFEKLAKELKGIQSSLRLGLKDDRSLANKLYSAYKNVPETTIARMNPAFTFTAAVANIRRVIAFATKTSRPPAKARAYASSSELHDHTCSYNTLKADSDLDEEYECFIQDR</sequence>
<evidence type="ECO:0000313" key="2">
    <source>
        <dbReference type="Proteomes" id="UP000006753"/>
    </source>
</evidence>
<evidence type="ECO:0000313" key="1">
    <source>
        <dbReference type="EMBL" id="EKD20177.1"/>
    </source>
</evidence>
<keyword evidence="2" id="KW-1185">Reference proteome</keyword>
<dbReference type="HOGENOM" id="CLU_014991_0_0_1"/>
<gene>
    <name evidence="1" type="ORF">MBM_02129</name>
</gene>
<dbReference type="AlphaFoldDB" id="K1X538"/>
<dbReference type="KEGG" id="mbe:MBM_02129"/>
<protein>
    <submittedName>
        <fullName evidence="1">Uncharacterized protein</fullName>
    </submittedName>
</protein>
<organism evidence="1 2">
    <name type="scientific">Marssonina brunnea f. sp. multigermtubi (strain MB_m1)</name>
    <name type="common">Marssonina leaf spot fungus</name>
    <dbReference type="NCBI Taxonomy" id="1072389"/>
    <lineage>
        <taxon>Eukaryota</taxon>
        <taxon>Fungi</taxon>
        <taxon>Dikarya</taxon>
        <taxon>Ascomycota</taxon>
        <taxon>Pezizomycotina</taxon>
        <taxon>Leotiomycetes</taxon>
        <taxon>Helotiales</taxon>
        <taxon>Drepanopezizaceae</taxon>
        <taxon>Drepanopeziza</taxon>
    </lineage>
</organism>
<dbReference type="Proteomes" id="UP000006753">
    <property type="component" value="Unassembled WGS sequence"/>
</dbReference>
<name>K1X538_MARBU</name>
<dbReference type="InParanoid" id="K1X538"/>
<proteinExistence type="predicted"/>